<dbReference type="PROSITE" id="PS00194">
    <property type="entry name" value="THIOREDOXIN_1"/>
    <property type="match status" value="1"/>
</dbReference>
<evidence type="ECO:0000256" key="1">
    <source>
        <dbReference type="ARBA" id="ARBA00008987"/>
    </source>
</evidence>
<dbReference type="STRING" id="1193181.BN10_690006"/>
<dbReference type="GO" id="GO:0045454">
    <property type="term" value="P:cell redox homeostasis"/>
    <property type="evidence" value="ECO:0007669"/>
    <property type="project" value="TreeGrafter"/>
</dbReference>
<dbReference type="PANTHER" id="PTHR45663">
    <property type="entry name" value="GEO12009P1"/>
    <property type="match status" value="1"/>
</dbReference>
<dbReference type="Pfam" id="PF00085">
    <property type="entry name" value="Thioredoxin"/>
    <property type="match status" value="1"/>
</dbReference>
<dbReference type="GO" id="GO:0015035">
    <property type="term" value="F:protein-disulfide reductase activity"/>
    <property type="evidence" value="ECO:0007669"/>
    <property type="project" value="UniProtKB-UniRule"/>
</dbReference>
<dbReference type="AlphaFoldDB" id="N0E1V7"/>
<accession>N0E1V7</accession>
<dbReference type="eggNOG" id="COG3118">
    <property type="taxonomic scope" value="Bacteria"/>
</dbReference>
<organism evidence="8 9">
    <name type="scientific">Phycicoccus elongatus Lp2</name>
    <dbReference type="NCBI Taxonomy" id="1193181"/>
    <lineage>
        <taxon>Bacteria</taxon>
        <taxon>Bacillati</taxon>
        <taxon>Actinomycetota</taxon>
        <taxon>Actinomycetes</taxon>
        <taxon>Micrococcales</taxon>
        <taxon>Intrasporangiaceae</taxon>
        <taxon>Phycicoccus</taxon>
    </lineage>
</organism>
<evidence type="ECO:0000256" key="6">
    <source>
        <dbReference type="NCBIfam" id="TIGR01068"/>
    </source>
</evidence>
<dbReference type="GO" id="GO:0005829">
    <property type="term" value="C:cytosol"/>
    <property type="evidence" value="ECO:0007669"/>
    <property type="project" value="TreeGrafter"/>
</dbReference>
<dbReference type="HOGENOM" id="CLU_090389_10_0_11"/>
<evidence type="ECO:0000256" key="3">
    <source>
        <dbReference type="ARBA" id="ARBA00022982"/>
    </source>
</evidence>
<dbReference type="EMBL" id="CAIZ01000140">
    <property type="protein sequence ID" value="CCH70872.1"/>
    <property type="molecule type" value="Genomic_DNA"/>
</dbReference>
<evidence type="ECO:0000256" key="4">
    <source>
        <dbReference type="ARBA" id="ARBA00023157"/>
    </source>
</evidence>
<dbReference type="PROSITE" id="PS51352">
    <property type="entry name" value="THIOREDOXIN_2"/>
    <property type="match status" value="1"/>
</dbReference>
<dbReference type="InterPro" id="IPR036249">
    <property type="entry name" value="Thioredoxin-like_sf"/>
</dbReference>
<evidence type="ECO:0000259" key="7">
    <source>
        <dbReference type="PROSITE" id="PS51352"/>
    </source>
</evidence>
<name>N0E1V7_9MICO</name>
<dbReference type="CDD" id="cd02947">
    <property type="entry name" value="TRX_family"/>
    <property type="match status" value="1"/>
</dbReference>
<dbReference type="Gene3D" id="3.40.30.10">
    <property type="entry name" value="Glutaredoxin"/>
    <property type="match status" value="1"/>
</dbReference>
<reference evidence="8 9" key="1">
    <citation type="journal article" date="2013" name="ISME J.">
        <title>A metabolic model for members of the genus Tetrasphaera involved in enhanced biological phosphorus removal.</title>
        <authorList>
            <person name="Kristiansen R."/>
            <person name="Nguyen H.T.T."/>
            <person name="Saunders A.M."/>
            <person name="Nielsen J.L."/>
            <person name="Wimmer R."/>
            <person name="Le V.Q."/>
            <person name="McIlroy S.J."/>
            <person name="Petrovski S."/>
            <person name="Seviour R.J."/>
            <person name="Calteau A."/>
            <person name="Nielsen K.L."/>
            <person name="Nielsen P.H."/>
        </authorList>
    </citation>
    <scope>NUCLEOTIDE SEQUENCE [LARGE SCALE GENOMIC DNA]</scope>
    <source>
        <strain evidence="8 9">Lp2</strain>
    </source>
</reference>
<gene>
    <name evidence="8" type="ORF">BN10_690006</name>
</gene>
<keyword evidence="5" id="KW-0676">Redox-active center</keyword>
<dbReference type="InterPro" id="IPR013766">
    <property type="entry name" value="Thioredoxin_domain"/>
</dbReference>
<dbReference type="NCBIfam" id="TIGR01068">
    <property type="entry name" value="thioredoxin"/>
    <property type="match status" value="1"/>
</dbReference>
<protein>
    <recommendedName>
        <fullName evidence="6">Thioredoxin</fullName>
    </recommendedName>
</protein>
<dbReference type="InterPro" id="IPR017937">
    <property type="entry name" value="Thioredoxin_CS"/>
</dbReference>
<dbReference type="Proteomes" id="UP000013167">
    <property type="component" value="Unassembled WGS sequence"/>
</dbReference>
<dbReference type="FunFam" id="3.40.30.10:FF:000001">
    <property type="entry name" value="Thioredoxin"/>
    <property type="match status" value="1"/>
</dbReference>
<sequence length="145" mass="15405">MGAMASPFVACPSCGTKNRLPVAAGGHPRCAKCKTNLPWLVDAGDTDFAAAIDTRALVVVDLWAPWCGPCRMIAPVLDKLSQDMAGKVKVVKVNVDEAPMIAQQYKAQSIPMVLIMDGGTVVDTLIGAQPGPTYRRRVDGALARR</sequence>
<keyword evidence="9" id="KW-1185">Reference proteome</keyword>
<comment type="caution">
    <text evidence="8">The sequence shown here is derived from an EMBL/GenBank/DDBJ whole genome shotgun (WGS) entry which is preliminary data.</text>
</comment>
<evidence type="ECO:0000313" key="8">
    <source>
        <dbReference type="EMBL" id="CCH70872.1"/>
    </source>
</evidence>
<proteinExistence type="inferred from homology"/>
<dbReference type="Gene3D" id="2.30.30.380">
    <property type="entry name" value="Zn-finger domain of Sec23/24"/>
    <property type="match status" value="1"/>
</dbReference>
<feature type="domain" description="Thioredoxin" evidence="7">
    <location>
        <begin position="1"/>
        <end position="143"/>
    </location>
</feature>
<dbReference type="InterPro" id="IPR005746">
    <property type="entry name" value="Thioredoxin"/>
</dbReference>
<keyword evidence="3" id="KW-0249">Electron transport</keyword>
<evidence type="ECO:0000256" key="5">
    <source>
        <dbReference type="ARBA" id="ARBA00023284"/>
    </source>
</evidence>
<comment type="similarity">
    <text evidence="1">Belongs to the thioredoxin family.</text>
</comment>
<evidence type="ECO:0000256" key="2">
    <source>
        <dbReference type="ARBA" id="ARBA00022448"/>
    </source>
</evidence>
<dbReference type="PANTHER" id="PTHR45663:SF11">
    <property type="entry name" value="GEO12009P1"/>
    <property type="match status" value="1"/>
</dbReference>
<evidence type="ECO:0000313" key="9">
    <source>
        <dbReference type="Proteomes" id="UP000013167"/>
    </source>
</evidence>
<keyword evidence="4" id="KW-1015">Disulfide bond</keyword>
<keyword evidence="2" id="KW-0813">Transport</keyword>
<dbReference type="SUPFAM" id="SSF52833">
    <property type="entry name" value="Thioredoxin-like"/>
    <property type="match status" value="1"/>
</dbReference>